<keyword evidence="6" id="KW-0906">Nuclear pore complex</keyword>
<dbReference type="PANTHER" id="PTHR13257:SF0">
    <property type="entry name" value="NUCLEAR PORE COMPLEX PROTEIN NUP88"/>
    <property type="match status" value="1"/>
</dbReference>
<evidence type="ECO:0000256" key="7">
    <source>
        <dbReference type="ARBA" id="ARBA00023242"/>
    </source>
</evidence>
<gene>
    <name evidence="8" type="ORF">C0Q70_06903</name>
</gene>
<dbReference type="Pfam" id="PF10168">
    <property type="entry name" value="Nup88"/>
    <property type="match status" value="2"/>
</dbReference>
<dbReference type="STRING" id="400727.A0A2T7PDL2"/>
<dbReference type="OrthoDB" id="341482at2759"/>
<evidence type="ECO:0000256" key="3">
    <source>
        <dbReference type="ARBA" id="ARBA00022816"/>
    </source>
</evidence>
<evidence type="ECO:0000313" key="9">
    <source>
        <dbReference type="Proteomes" id="UP000245119"/>
    </source>
</evidence>
<comment type="subcellular location">
    <subcellularLocation>
        <location evidence="1">Nucleus</location>
        <location evidence="1">Nuclear pore complex</location>
    </subcellularLocation>
</comment>
<evidence type="ECO:0000256" key="6">
    <source>
        <dbReference type="ARBA" id="ARBA00023132"/>
    </source>
</evidence>
<evidence type="ECO:0000256" key="1">
    <source>
        <dbReference type="ARBA" id="ARBA00004567"/>
    </source>
</evidence>
<dbReference type="GO" id="GO:0006406">
    <property type="term" value="P:mRNA export from nucleus"/>
    <property type="evidence" value="ECO:0007669"/>
    <property type="project" value="TreeGrafter"/>
</dbReference>
<dbReference type="Proteomes" id="UP000245119">
    <property type="component" value="Linkage Group LG4"/>
</dbReference>
<accession>A0A2T7PDL2</accession>
<keyword evidence="2" id="KW-0813">Transport</keyword>
<dbReference type="GO" id="GO:0006606">
    <property type="term" value="P:protein import into nucleus"/>
    <property type="evidence" value="ECO:0007669"/>
    <property type="project" value="TreeGrafter"/>
</dbReference>
<dbReference type="AlphaFoldDB" id="A0A2T7PDL2"/>
<dbReference type="PANTHER" id="PTHR13257">
    <property type="entry name" value="NUCLEOPORIN NUP84-RELATED"/>
    <property type="match status" value="1"/>
</dbReference>
<keyword evidence="4" id="KW-0653">Protein transport</keyword>
<comment type="caution">
    <text evidence="8">The sequence shown here is derived from an EMBL/GenBank/DDBJ whole genome shotgun (WGS) entry which is preliminary data.</text>
</comment>
<protein>
    <submittedName>
        <fullName evidence="8">Uncharacterized protein</fullName>
    </submittedName>
</protein>
<name>A0A2T7PDL2_POMCA</name>
<evidence type="ECO:0000256" key="5">
    <source>
        <dbReference type="ARBA" id="ARBA00023010"/>
    </source>
</evidence>
<keyword evidence="9" id="KW-1185">Reference proteome</keyword>
<keyword evidence="5" id="KW-0811">Translocation</keyword>
<dbReference type="InterPro" id="IPR037700">
    <property type="entry name" value="NUP88/NUP82"/>
</dbReference>
<dbReference type="GO" id="GO:0017056">
    <property type="term" value="F:structural constituent of nuclear pore"/>
    <property type="evidence" value="ECO:0007669"/>
    <property type="project" value="InterPro"/>
</dbReference>
<reference evidence="8 9" key="1">
    <citation type="submission" date="2018-04" db="EMBL/GenBank/DDBJ databases">
        <title>The genome of golden apple snail Pomacea canaliculata provides insight into stress tolerance and invasive adaptation.</title>
        <authorList>
            <person name="Liu C."/>
            <person name="Liu B."/>
            <person name="Ren Y."/>
            <person name="Zhang Y."/>
            <person name="Wang H."/>
            <person name="Li S."/>
            <person name="Jiang F."/>
            <person name="Yin L."/>
            <person name="Zhang G."/>
            <person name="Qian W."/>
            <person name="Fan W."/>
        </authorList>
    </citation>
    <scope>NUCLEOTIDE SEQUENCE [LARGE SCALE GENOMIC DNA]</scope>
    <source>
        <strain evidence="8">SZHN2017</strain>
        <tissue evidence="8">Muscle</tissue>
    </source>
</reference>
<proteinExistence type="predicted"/>
<dbReference type="InterPro" id="IPR019321">
    <property type="entry name" value="Nucleoporin_Nup88"/>
</dbReference>
<sequence>MAAPCSNWYEKLKVHPLCKQLKETNLQRTESGILNDAKSLIAVKNGDLFIWNSSSLNIIHCNLNSLLSEHEDAYTRFQMLHCTDTPRFEVDGLLLNSSGNQLAIWGPRGIRVMELPQRRGKFSEFEGGKDVITCKTISICSRQLAGNQWLQIRKIAWHPGSSSGMHLAVLTSDNAFRPLQLPLQGPLVMCPPAEDNYGVDACSVLCLDTLPPVVVMATCDGHLHHCVVLPNSEGNSAKKEMKLAPGMPQYQHPGEPSLYVMESVELELSLTDLSSDLENSDLRSDSFTCPIKLMKDGMETELPSWGVCVCVHMHIHGISFLL</sequence>
<keyword evidence="7" id="KW-0539">Nucleus</keyword>
<organism evidence="8 9">
    <name type="scientific">Pomacea canaliculata</name>
    <name type="common">Golden apple snail</name>
    <dbReference type="NCBI Taxonomy" id="400727"/>
    <lineage>
        <taxon>Eukaryota</taxon>
        <taxon>Metazoa</taxon>
        <taxon>Spiralia</taxon>
        <taxon>Lophotrochozoa</taxon>
        <taxon>Mollusca</taxon>
        <taxon>Gastropoda</taxon>
        <taxon>Caenogastropoda</taxon>
        <taxon>Architaenioglossa</taxon>
        <taxon>Ampullarioidea</taxon>
        <taxon>Ampullariidae</taxon>
        <taxon>Pomacea</taxon>
    </lineage>
</organism>
<keyword evidence="3" id="KW-0509">mRNA transport</keyword>
<dbReference type="GO" id="GO:0000055">
    <property type="term" value="P:ribosomal large subunit export from nucleus"/>
    <property type="evidence" value="ECO:0007669"/>
    <property type="project" value="InterPro"/>
</dbReference>
<evidence type="ECO:0000313" key="8">
    <source>
        <dbReference type="EMBL" id="PVD31491.1"/>
    </source>
</evidence>
<dbReference type="GO" id="GO:0000056">
    <property type="term" value="P:ribosomal small subunit export from nucleus"/>
    <property type="evidence" value="ECO:0007669"/>
    <property type="project" value="InterPro"/>
</dbReference>
<dbReference type="EMBL" id="PZQS01000004">
    <property type="protein sequence ID" value="PVD31491.1"/>
    <property type="molecule type" value="Genomic_DNA"/>
</dbReference>
<evidence type="ECO:0000256" key="4">
    <source>
        <dbReference type="ARBA" id="ARBA00022927"/>
    </source>
</evidence>
<dbReference type="GO" id="GO:0005643">
    <property type="term" value="C:nuclear pore"/>
    <property type="evidence" value="ECO:0007669"/>
    <property type="project" value="UniProtKB-SubCell"/>
</dbReference>
<evidence type="ECO:0000256" key="2">
    <source>
        <dbReference type="ARBA" id="ARBA00022448"/>
    </source>
</evidence>